<dbReference type="GO" id="GO:0008664">
    <property type="term" value="F:RNA 2',3'-cyclic 3'-phosphodiesterase activity"/>
    <property type="evidence" value="ECO:0007669"/>
    <property type="project" value="UniProtKB-EC"/>
</dbReference>
<proteinExistence type="inferred from homology"/>
<keyword evidence="3" id="KW-0436">Ligase</keyword>
<dbReference type="HAMAP" id="MF_01940">
    <property type="entry name" value="RNA_CPDase"/>
    <property type="match status" value="1"/>
</dbReference>
<dbReference type="PANTHER" id="PTHR35561:SF1">
    <property type="entry name" value="RNA 2',3'-CYCLIC PHOSPHODIESTERASE"/>
    <property type="match status" value="1"/>
</dbReference>
<reference evidence="4 6" key="1">
    <citation type="submission" date="2020-06" db="EMBL/GenBank/DDBJ databases">
        <title>Description of novel acetic acid bacteria.</title>
        <authorList>
            <person name="Sombolestani A."/>
        </authorList>
    </citation>
    <scope>NUCLEOTIDE SEQUENCE [LARGE SCALE GENOMIC DNA]</scope>
    <source>
        <strain evidence="4 6">LMG 26838</strain>
    </source>
</reference>
<organism evidence="3 5">
    <name type="scientific">Endobacter medicaginis</name>
    <dbReference type="NCBI Taxonomy" id="1181271"/>
    <lineage>
        <taxon>Bacteria</taxon>
        <taxon>Pseudomonadati</taxon>
        <taxon>Pseudomonadota</taxon>
        <taxon>Alphaproteobacteria</taxon>
        <taxon>Acetobacterales</taxon>
        <taxon>Acetobacteraceae</taxon>
        <taxon>Endobacter</taxon>
    </lineage>
</organism>
<comment type="function">
    <text evidence="2">Hydrolyzes RNA 2',3'-cyclic phosphodiester to an RNA 2'-phosphomonoester.</text>
</comment>
<dbReference type="GO" id="GO:0004113">
    <property type="term" value="F:2',3'-cyclic-nucleotide 3'-phosphodiesterase activity"/>
    <property type="evidence" value="ECO:0007669"/>
    <property type="project" value="InterPro"/>
</dbReference>
<accession>A0A839V4D3</accession>
<dbReference type="Proteomes" id="UP000557688">
    <property type="component" value="Unassembled WGS sequence"/>
</dbReference>
<evidence type="ECO:0000313" key="5">
    <source>
        <dbReference type="Proteomes" id="UP000557688"/>
    </source>
</evidence>
<feature type="short sequence motif" description="HXTX 2" evidence="2">
    <location>
        <begin position="120"/>
        <end position="123"/>
    </location>
</feature>
<dbReference type="EMBL" id="JABXXQ010000060">
    <property type="protein sequence ID" value="NVN29705.1"/>
    <property type="molecule type" value="Genomic_DNA"/>
</dbReference>
<reference evidence="3 5" key="2">
    <citation type="submission" date="2020-08" db="EMBL/GenBank/DDBJ databases">
        <title>Genomic Encyclopedia of Type Strains, Phase III (KMG-III): the genomes of soil and plant-associated and newly described type strains.</title>
        <authorList>
            <person name="Whitman W."/>
        </authorList>
    </citation>
    <scope>NUCLEOTIDE SEQUENCE [LARGE SCALE GENOMIC DNA]</scope>
    <source>
        <strain evidence="3 5">CECT 8088</strain>
    </source>
</reference>
<keyword evidence="5" id="KW-1185">Reference proteome</keyword>
<dbReference type="Proteomes" id="UP000565205">
    <property type="component" value="Unassembled WGS sequence"/>
</dbReference>
<evidence type="ECO:0000313" key="4">
    <source>
        <dbReference type="EMBL" id="NVN29705.1"/>
    </source>
</evidence>
<dbReference type="AlphaFoldDB" id="A0A839V4D3"/>
<dbReference type="PANTHER" id="PTHR35561">
    <property type="entry name" value="RNA 2',3'-CYCLIC PHOSPHODIESTERASE"/>
    <property type="match status" value="1"/>
</dbReference>
<comment type="catalytic activity">
    <reaction evidence="2">
        <text>a 3'-end 2',3'-cyclophospho-ribonucleotide-RNA + H2O = a 3'-end 2'-phospho-ribonucleotide-RNA + H(+)</text>
        <dbReference type="Rhea" id="RHEA:11828"/>
        <dbReference type="Rhea" id="RHEA-COMP:10464"/>
        <dbReference type="Rhea" id="RHEA-COMP:17353"/>
        <dbReference type="ChEBI" id="CHEBI:15377"/>
        <dbReference type="ChEBI" id="CHEBI:15378"/>
        <dbReference type="ChEBI" id="CHEBI:83064"/>
        <dbReference type="ChEBI" id="CHEBI:173113"/>
        <dbReference type="EC" id="3.1.4.58"/>
    </reaction>
</comment>
<evidence type="ECO:0000256" key="2">
    <source>
        <dbReference type="HAMAP-Rule" id="MF_01940"/>
    </source>
</evidence>
<feature type="active site" description="Proton donor" evidence="2">
    <location>
        <position position="36"/>
    </location>
</feature>
<sequence length="177" mass="19501">MRLFVALDLPWSVRERLADLAGSLAGARWVPAENYHITLRFIGETPNHVAEEIDLALAAVKARGFNVEIAGFGTFERQGRPTTLWARVAPNPALDHLQGKVDTALRRAGLDAERRRFCPHITLARVDHVAPAALASWVAAHNLMRSAPVEVQHFTLFSSALGKEQSVYTPEVDYALA</sequence>
<dbReference type="NCBIfam" id="TIGR02258">
    <property type="entry name" value="2_5_ligase"/>
    <property type="match status" value="1"/>
</dbReference>
<evidence type="ECO:0000313" key="3">
    <source>
        <dbReference type="EMBL" id="MBB3174331.1"/>
    </source>
</evidence>
<evidence type="ECO:0000313" key="6">
    <source>
        <dbReference type="Proteomes" id="UP000565205"/>
    </source>
</evidence>
<dbReference type="EC" id="3.1.4.58" evidence="2"/>
<dbReference type="Gene3D" id="3.90.1140.10">
    <property type="entry name" value="Cyclic phosphodiesterase"/>
    <property type="match status" value="1"/>
</dbReference>
<dbReference type="SUPFAM" id="SSF55144">
    <property type="entry name" value="LigT-like"/>
    <property type="match status" value="1"/>
</dbReference>
<name>A0A839V4D3_9PROT</name>
<feature type="short sequence motif" description="HXTX 1" evidence="2">
    <location>
        <begin position="36"/>
        <end position="39"/>
    </location>
</feature>
<protein>
    <recommendedName>
        <fullName evidence="2">RNA 2',3'-cyclic phosphodiesterase</fullName>
        <shortName evidence="2">RNA 2',3'-CPDase</shortName>
        <ecNumber evidence="2">3.1.4.58</ecNumber>
    </recommendedName>
</protein>
<dbReference type="RefSeq" id="WP_176622621.1">
    <property type="nucleotide sequence ID" value="NZ_JABXXQ010000060.1"/>
</dbReference>
<dbReference type="Pfam" id="PF13563">
    <property type="entry name" value="2_5_RNA_ligase2"/>
    <property type="match status" value="1"/>
</dbReference>
<comment type="caution">
    <text evidence="3">The sequence shown here is derived from an EMBL/GenBank/DDBJ whole genome shotgun (WGS) entry which is preliminary data.</text>
</comment>
<dbReference type="GO" id="GO:0016874">
    <property type="term" value="F:ligase activity"/>
    <property type="evidence" value="ECO:0007669"/>
    <property type="project" value="UniProtKB-KW"/>
</dbReference>
<comment type="similarity">
    <text evidence="2">Belongs to the 2H phosphoesterase superfamily. ThpR family.</text>
</comment>
<keyword evidence="1 2" id="KW-0378">Hydrolase</keyword>
<dbReference type="InterPro" id="IPR004175">
    <property type="entry name" value="RNA_CPDase"/>
</dbReference>
<feature type="active site" description="Proton acceptor" evidence="2">
    <location>
        <position position="120"/>
    </location>
</feature>
<gene>
    <name evidence="4" type="primary">thpR</name>
    <name evidence="3" type="ORF">FHR90_002172</name>
    <name evidence="4" type="ORF">HUK83_05050</name>
</gene>
<evidence type="ECO:0000256" key="1">
    <source>
        <dbReference type="ARBA" id="ARBA00022801"/>
    </source>
</evidence>
<dbReference type="EMBL" id="JACHXV010000007">
    <property type="protein sequence ID" value="MBB3174331.1"/>
    <property type="molecule type" value="Genomic_DNA"/>
</dbReference>
<dbReference type="InterPro" id="IPR009097">
    <property type="entry name" value="Cyclic_Pdiesterase"/>
</dbReference>